<dbReference type="AlphaFoldDB" id="A0A9D1JE00"/>
<evidence type="ECO:0000313" key="3">
    <source>
        <dbReference type="Proteomes" id="UP000824201"/>
    </source>
</evidence>
<comment type="caution">
    <text evidence="2">The sequence shown here is derived from an EMBL/GenBank/DDBJ whole genome shotgun (WGS) entry which is preliminary data.</text>
</comment>
<dbReference type="EMBL" id="DVHN01000169">
    <property type="protein sequence ID" value="HIR89683.1"/>
    <property type="molecule type" value="Genomic_DNA"/>
</dbReference>
<feature type="transmembrane region" description="Helical" evidence="1">
    <location>
        <begin position="7"/>
        <end position="25"/>
    </location>
</feature>
<evidence type="ECO:0000313" key="2">
    <source>
        <dbReference type="EMBL" id="HIR89683.1"/>
    </source>
</evidence>
<gene>
    <name evidence="2" type="ORF">IAC96_12120</name>
</gene>
<feature type="transmembrane region" description="Helical" evidence="1">
    <location>
        <begin position="37"/>
        <end position="56"/>
    </location>
</feature>
<reference evidence="2" key="2">
    <citation type="journal article" date="2021" name="PeerJ">
        <title>Extensive microbial diversity within the chicken gut microbiome revealed by metagenomics and culture.</title>
        <authorList>
            <person name="Gilroy R."/>
            <person name="Ravi A."/>
            <person name="Getino M."/>
            <person name="Pursley I."/>
            <person name="Horton D.L."/>
            <person name="Alikhan N.F."/>
            <person name="Baker D."/>
            <person name="Gharbi K."/>
            <person name="Hall N."/>
            <person name="Watson M."/>
            <person name="Adriaenssens E.M."/>
            <person name="Foster-Nyarko E."/>
            <person name="Jarju S."/>
            <person name="Secka A."/>
            <person name="Antonio M."/>
            <person name="Oren A."/>
            <person name="Chaudhuri R.R."/>
            <person name="La Ragione R."/>
            <person name="Hildebrand F."/>
            <person name="Pallen M.J."/>
        </authorList>
    </citation>
    <scope>NUCLEOTIDE SEQUENCE</scope>
    <source>
        <strain evidence="2">ChiW13-3771</strain>
    </source>
</reference>
<proteinExistence type="predicted"/>
<dbReference type="Proteomes" id="UP000824201">
    <property type="component" value="Unassembled WGS sequence"/>
</dbReference>
<reference evidence="2" key="1">
    <citation type="submission" date="2020-10" db="EMBL/GenBank/DDBJ databases">
        <authorList>
            <person name="Gilroy R."/>
        </authorList>
    </citation>
    <scope>NUCLEOTIDE SEQUENCE</scope>
    <source>
        <strain evidence="2">ChiW13-3771</strain>
    </source>
</reference>
<accession>A0A9D1JE00</accession>
<sequence length="302" mass="35902">MVKEKRIFVLNAIVFLVKVVFIYMITRNLYEDLKEIIIYTELVLIIFAYVFWILVIRDIKFWITSINPNTIVIPEEIGDRELFYYLDTHLTYPDLKRIFYNSEGQIVISCKYGSYVVERLENKIYISVDSNIGDMGDYEEAECLSQNIIEIFEPERKISFFKYCSQMIQLYSYKKQKSRMWKILILAIVVSTILNMNSSGEFDYWKSAHISEHRMLEYSDSITLGSAFRNFFSEPEWKRYKIGLQEYVDFKGNCLSEDGEEMRVIITFIPGEDEASIESITVNEEEIFDFRMLFEAIFNNYD</sequence>
<organism evidence="2 3">
    <name type="scientific">Candidatus Fimimorpha faecalis</name>
    <dbReference type="NCBI Taxonomy" id="2840824"/>
    <lineage>
        <taxon>Bacteria</taxon>
        <taxon>Bacillati</taxon>
        <taxon>Bacillota</taxon>
        <taxon>Clostridia</taxon>
        <taxon>Eubacteriales</taxon>
        <taxon>Candidatus Fimimorpha</taxon>
    </lineage>
</organism>
<feature type="transmembrane region" description="Helical" evidence="1">
    <location>
        <begin position="180"/>
        <end position="197"/>
    </location>
</feature>
<keyword evidence="1" id="KW-0812">Transmembrane</keyword>
<keyword evidence="1" id="KW-0472">Membrane</keyword>
<name>A0A9D1JE00_9FIRM</name>
<keyword evidence="1" id="KW-1133">Transmembrane helix</keyword>
<protein>
    <submittedName>
        <fullName evidence="2">Uncharacterized protein</fullName>
    </submittedName>
</protein>
<evidence type="ECO:0000256" key="1">
    <source>
        <dbReference type="SAM" id="Phobius"/>
    </source>
</evidence>